<feature type="transmembrane region" description="Helical" evidence="1">
    <location>
        <begin position="336"/>
        <end position="355"/>
    </location>
</feature>
<feature type="transmembrane region" description="Helical" evidence="1">
    <location>
        <begin position="868"/>
        <end position="887"/>
    </location>
</feature>
<dbReference type="SUPFAM" id="SSF82714">
    <property type="entry name" value="Multidrug efflux transporter AcrB TolC docking domain, DN and DC subdomains"/>
    <property type="match status" value="2"/>
</dbReference>
<feature type="transmembrane region" description="Helical" evidence="1">
    <location>
        <begin position="362"/>
        <end position="382"/>
    </location>
</feature>
<feature type="transmembrane region" description="Helical" evidence="1">
    <location>
        <begin position="528"/>
        <end position="550"/>
    </location>
</feature>
<feature type="transmembrane region" description="Helical" evidence="1">
    <location>
        <begin position="997"/>
        <end position="1021"/>
    </location>
</feature>
<dbReference type="GO" id="GO:0042910">
    <property type="term" value="F:xenobiotic transmembrane transporter activity"/>
    <property type="evidence" value="ECO:0007669"/>
    <property type="project" value="TreeGrafter"/>
</dbReference>
<dbReference type="Gene3D" id="1.20.1640.10">
    <property type="entry name" value="Multidrug efflux transporter AcrB transmembrane domain"/>
    <property type="match status" value="2"/>
</dbReference>
<feature type="transmembrane region" description="Helical" evidence="1">
    <location>
        <begin position="428"/>
        <end position="452"/>
    </location>
</feature>
<dbReference type="InterPro" id="IPR001036">
    <property type="entry name" value="Acrflvin-R"/>
</dbReference>
<evidence type="ECO:0000256" key="1">
    <source>
        <dbReference type="SAM" id="Phobius"/>
    </source>
</evidence>
<dbReference type="OrthoDB" id="9798415at2"/>
<keyword evidence="1" id="KW-0472">Membrane</keyword>
<dbReference type="Gene3D" id="3.30.70.1320">
    <property type="entry name" value="Multidrug efflux transporter AcrB pore domain like"/>
    <property type="match status" value="1"/>
</dbReference>
<organism evidence="2 3">
    <name type="scientific">Litoreibacter roseus</name>
    <dbReference type="NCBI Taxonomy" id="2601869"/>
    <lineage>
        <taxon>Bacteria</taxon>
        <taxon>Pseudomonadati</taxon>
        <taxon>Pseudomonadota</taxon>
        <taxon>Alphaproteobacteria</taxon>
        <taxon>Rhodobacterales</taxon>
        <taxon>Roseobacteraceae</taxon>
        <taxon>Litoreibacter</taxon>
    </lineage>
</organism>
<dbReference type="GO" id="GO:0005886">
    <property type="term" value="C:plasma membrane"/>
    <property type="evidence" value="ECO:0007669"/>
    <property type="project" value="TreeGrafter"/>
</dbReference>
<dbReference type="PRINTS" id="PR00702">
    <property type="entry name" value="ACRIFLAVINRP"/>
</dbReference>
<dbReference type="Gene3D" id="3.30.70.1430">
    <property type="entry name" value="Multidrug efflux transporter AcrB pore domain"/>
    <property type="match status" value="2"/>
</dbReference>
<keyword evidence="1" id="KW-0812">Transmembrane</keyword>
<proteinExistence type="predicted"/>
<dbReference type="EMBL" id="BLJE01000001">
    <property type="protein sequence ID" value="GFE63937.1"/>
    <property type="molecule type" value="Genomic_DNA"/>
</dbReference>
<dbReference type="RefSeq" id="WP_159804820.1">
    <property type="nucleotide sequence ID" value="NZ_BLJE01000001.1"/>
</dbReference>
<sequence>METLTFRQPRLVALILLVLISAGLSSFLSLGRQEDPTITNLFATVTTSFPGADPARVEALVTAEIEDELREIAEVDVISSVSRSGVSVVAVELIETLDEATIEQVWSEARDAVEDARAEFPAGVQAPEFDAEGISAYSAVIAVTADRDDIPLTLPSRHAEALADRLRSIPATRAVDLFGVPEEEVLVVIDPERAASLGLTAQDVSARITAADGKVQAGRVQGADTDLTINISGEIESLDRLRRVVLRESDTNASVVLGDIASITRGARLPAEERALANGKSAILIGVLAQDGVQIDRWMSFVRDELAAGQAAVPVGLSETLMFDQSVYTADRLAEVGTNMAIGVSLVVGVLFLTLGLRAAAIVALVLPVVSLATLATMNFIGLPIHQMSVTGLIVALGLLVDAAIVMSDEVGQRLQKGMDRLSAVGDAVRRLAAPLLASTVTTALSFTPMILLPGPAGDFVGSIAIAVVLMLVWSLFIALTVTPALAGWILPVQGKGTFLSRGINLPTLARLFERSIAVSARNPIKSIAFALILPVVGFASFPTLTAQFFPGVDRDQFYLEVEMPPGSAIADTEAVAREIDAILQSEEEIATTYWSIGKSGPAFYYNITGGRSREPGYAQAMINAASAEAAGRLVPDLRARLDEAFPQARIIIRGLVQGPPVDAPVELRLVGPDLDELRRLGGELRTIVADADLTTQVRAGVTGGAPQIRFEIDEVRARLLGLNVTDIAQQLDAGLVGVVGGSLVEGTEQLPVRVRFGEGLRGDLSAIASLPILLPGSATVSAQGAFPAVPLSELADPIVEPAESVITRRNGERVNTVQAFLVAGVLPEEALQSVLGTLDDRGFALPAGYRMELGGDSDARSNTVGNLLASIGLIVTLTIATIALTFNSFRLTAVALVVCGLSAGLSILSLAVLQYPFGINAIIGVIGSIGVSINAAIIILTGLKADPDAKNGNTDAIARVVTNSSRHITSTTITTFGGFLPLILAGGGFWPPFAVAIAGGVLLSSVVSFYFTPPMFALLYRASKGSKTQTRDEDRSEEPSGVLILRHAAE</sequence>
<name>A0A6N6JD77_9RHOB</name>
<keyword evidence="1" id="KW-1133">Transmembrane helix</keyword>
<evidence type="ECO:0000313" key="3">
    <source>
        <dbReference type="Proteomes" id="UP000436822"/>
    </source>
</evidence>
<evidence type="ECO:0000313" key="2">
    <source>
        <dbReference type="EMBL" id="GFE63937.1"/>
    </source>
</evidence>
<dbReference type="Proteomes" id="UP000436822">
    <property type="component" value="Unassembled WGS sequence"/>
</dbReference>
<dbReference type="Gene3D" id="3.30.2090.10">
    <property type="entry name" value="Multidrug efflux transporter AcrB TolC docking domain, DN and DC subdomains"/>
    <property type="match status" value="2"/>
</dbReference>
<dbReference type="SUPFAM" id="SSF82693">
    <property type="entry name" value="Multidrug efflux transporter AcrB pore domain, PN1, PN2, PC1 and PC2 subdomains"/>
    <property type="match status" value="3"/>
</dbReference>
<accession>A0A6N6JD77</accession>
<protein>
    <submittedName>
        <fullName evidence="2">Acriflavin resistance protein</fullName>
    </submittedName>
</protein>
<dbReference type="Pfam" id="PF00873">
    <property type="entry name" value="ACR_tran"/>
    <property type="match status" value="1"/>
</dbReference>
<comment type="caution">
    <text evidence="2">The sequence shown here is derived from an EMBL/GenBank/DDBJ whole genome shotgun (WGS) entry which is preliminary data.</text>
</comment>
<reference evidence="2 3" key="1">
    <citation type="submission" date="2019-12" db="EMBL/GenBank/DDBJ databases">
        <title>Litoreibacter badius sp. nov., a novel bacteriochlorophyll a-containing bacterium in the genus Litoreibacter.</title>
        <authorList>
            <person name="Kanamuro M."/>
            <person name="Takabe Y."/>
            <person name="Mori K."/>
            <person name="Takaichi S."/>
            <person name="Hanada S."/>
        </authorList>
    </citation>
    <scope>NUCLEOTIDE SEQUENCE [LARGE SCALE GENOMIC DNA]</scope>
    <source>
        <strain evidence="2 3">K6</strain>
    </source>
</reference>
<dbReference type="PANTHER" id="PTHR32063">
    <property type="match status" value="1"/>
</dbReference>
<feature type="transmembrane region" description="Helical" evidence="1">
    <location>
        <begin position="894"/>
        <end position="916"/>
    </location>
</feature>
<dbReference type="PANTHER" id="PTHR32063:SF18">
    <property type="entry name" value="CATION EFFLUX SYSTEM PROTEIN"/>
    <property type="match status" value="1"/>
</dbReference>
<keyword evidence="3" id="KW-1185">Reference proteome</keyword>
<dbReference type="Gene3D" id="3.30.70.1440">
    <property type="entry name" value="Multidrug efflux transporter AcrB pore domain"/>
    <property type="match status" value="1"/>
</dbReference>
<gene>
    <name evidence="2" type="ORF">KIN_10110</name>
</gene>
<dbReference type="AlphaFoldDB" id="A0A6N6JD77"/>
<feature type="transmembrane region" description="Helical" evidence="1">
    <location>
        <begin position="388"/>
        <end position="407"/>
    </location>
</feature>
<dbReference type="SUPFAM" id="SSF82866">
    <property type="entry name" value="Multidrug efflux transporter AcrB transmembrane domain"/>
    <property type="match status" value="2"/>
</dbReference>
<feature type="transmembrane region" description="Helical" evidence="1">
    <location>
        <begin position="922"/>
        <end position="944"/>
    </location>
</feature>
<dbReference type="InterPro" id="IPR027463">
    <property type="entry name" value="AcrB_DN_DC_subdom"/>
</dbReference>
<feature type="transmembrane region" description="Helical" evidence="1">
    <location>
        <begin position="464"/>
        <end position="491"/>
    </location>
</feature>